<feature type="transmembrane region" description="Helical" evidence="2">
    <location>
        <begin position="212"/>
        <end position="230"/>
    </location>
</feature>
<evidence type="ECO:0000256" key="2">
    <source>
        <dbReference type="SAM" id="Phobius"/>
    </source>
</evidence>
<dbReference type="OrthoDB" id="1453783at2"/>
<keyword evidence="4" id="KW-1185">Reference proteome</keyword>
<organism evidence="3 4">
    <name type="scientific">Aquimarina algiphila</name>
    <dbReference type="NCBI Taxonomy" id="2047982"/>
    <lineage>
        <taxon>Bacteria</taxon>
        <taxon>Pseudomonadati</taxon>
        <taxon>Bacteroidota</taxon>
        <taxon>Flavobacteriia</taxon>
        <taxon>Flavobacteriales</taxon>
        <taxon>Flavobacteriaceae</taxon>
        <taxon>Aquimarina</taxon>
    </lineage>
</organism>
<keyword evidence="2" id="KW-0812">Transmembrane</keyword>
<feature type="compositionally biased region" description="Basic and acidic residues" evidence="1">
    <location>
        <begin position="154"/>
        <end position="204"/>
    </location>
</feature>
<sequence length="251" mass="28230">MKQSFQKKYNDSINLISHLILTKPKPVIGLLAKYGITFKGTPNRNQIIDEVVELLKSNNQKFEDDLGKLLTIHIQYQGKEMLALERSNFSSYDDGEEDEDEFWGALAKGAIGIVGGLFKKKRRRRSRGGGGNAAALAASQAAARRRASAQAAQAKRDMERRMREMRQAAERRRREAEARRQREEADRRRREEEAKRQREREAAAKKKQTNTMLMAGGGIALLAIIGVVMAKSNSKPLYPPMPAPVQPISGR</sequence>
<accession>A0A554VJ49</accession>
<evidence type="ECO:0000313" key="4">
    <source>
        <dbReference type="Proteomes" id="UP000318833"/>
    </source>
</evidence>
<feature type="region of interest" description="Disordered" evidence="1">
    <location>
        <begin position="232"/>
        <end position="251"/>
    </location>
</feature>
<dbReference type="RefSeq" id="WP_143916935.1">
    <property type="nucleotide sequence ID" value="NZ_CANLVC010000010.1"/>
</dbReference>
<dbReference type="Proteomes" id="UP000318833">
    <property type="component" value="Unassembled WGS sequence"/>
</dbReference>
<gene>
    <name evidence="3" type="ORF">FOF46_14440</name>
</gene>
<evidence type="ECO:0000256" key="1">
    <source>
        <dbReference type="SAM" id="MobiDB-lite"/>
    </source>
</evidence>
<dbReference type="EMBL" id="VLNR01000028">
    <property type="protein sequence ID" value="TSE07921.1"/>
    <property type="molecule type" value="Genomic_DNA"/>
</dbReference>
<keyword evidence="2" id="KW-1133">Transmembrane helix</keyword>
<dbReference type="AlphaFoldDB" id="A0A554VJ49"/>
<name>A0A554VJ49_9FLAO</name>
<evidence type="ECO:0000313" key="3">
    <source>
        <dbReference type="EMBL" id="TSE07921.1"/>
    </source>
</evidence>
<comment type="caution">
    <text evidence="3">The sequence shown here is derived from an EMBL/GenBank/DDBJ whole genome shotgun (WGS) entry which is preliminary data.</text>
</comment>
<feature type="region of interest" description="Disordered" evidence="1">
    <location>
        <begin position="122"/>
        <end position="208"/>
    </location>
</feature>
<keyword evidence="2" id="KW-0472">Membrane</keyword>
<protein>
    <submittedName>
        <fullName evidence="3">Uncharacterized protein</fullName>
    </submittedName>
</protein>
<feature type="compositionally biased region" description="Low complexity" evidence="1">
    <location>
        <begin position="133"/>
        <end position="153"/>
    </location>
</feature>
<reference evidence="3 4" key="1">
    <citation type="submission" date="2019-07" db="EMBL/GenBank/DDBJ databases">
        <title>The draft genome sequence of Aquimarina algiphila M91.</title>
        <authorList>
            <person name="Meng X."/>
        </authorList>
    </citation>
    <scope>NUCLEOTIDE SEQUENCE [LARGE SCALE GENOMIC DNA]</scope>
    <source>
        <strain evidence="3 4">M91</strain>
    </source>
</reference>
<proteinExistence type="predicted"/>